<evidence type="ECO:0000313" key="3">
    <source>
        <dbReference type="Proteomes" id="UP000034539"/>
    </source>
</evidence>
<dbReference type="EMBL" id="LBXN01000016">
    <property type="protein sequence ID" value="KKR33483.1"/>
    <property type="molecule type" value="Genomic_DNA"/>
</dbReference>
<feature type="compositionally biased region" description="Polar residues" evidence="1">
    <location>
        <begin position="18"/>
        <end position="42"/>
    </location>
</feature>
<evidence type="ECO:0000313" key="2">
    <source>
        <dbReference type="EMBL" id="KKR33483.1"/>
    </source>
</evidence>
<dbReference type="Proteomes" id="UP000034539">
    <property type="component" value="Unassembled WGS sequence"/>
</dbReference>
<proteinExistence type="predicted"/>
<sequence>MKWELHQSLRKDRIEHSQLPSFSPKSDNQLTTTRQPVDNQMSAERKGSERNRKEIKRSEYKEKVADKNSSFKKGSDIQNLNATFDPKLYQVKNAEEAAAMEVWLKLEPNNKLAFHTTYLNAVRKGVPSAVMYQFCSEIRQDKSIENPGKVFQKKVRDYLEKRGLLS</sequence>
<accession>A0A0G0PZY8</accession>
<gene>
    <name evidence="2" type="ORF">UT63_C0016G0022</name>
</gene>
<feature type="compositionally biased region" description="Polar residues" evidence="1">
    <location>
        <begin position="67"/>
        <end position="77"/>
    </location>
</feature>
<feature type="region of interest" description="Disordered" evidence="1">
    <location>
        <begin position="1"/>
        <end position="77"/>
    </location>
</feature>
<comment type="caution">
    <text evidence="2">The sequence shown here is derived from an EMBL/GenBank/DDBJ whole genome shotgun (WGS) entry which is preliminary data.</text>
</comment>
<feature type="compositionally biased region" description="Basic and acidic residues" evidence="1">
    <location>
        <begin position="1"/>
        <end position="16"/>
    </location>
</feature>
<organism evidence="2 3">
    <name type="scientific">Candidatus Gottesmanbacteria bacterium GW2011_GWC2_39_8</name>
    <dbReference type="NCBI Taxonomy" id="1618450"/>
    <lineage>
        <taxon>Bacteria</taxon>
        <taxon>Candidatus Gottesmaniibacteriota</taxon>
    </lineage>
</organism>
<feature type="compositionally biased region" description="Basic and acidic residues" evidence="1">
    <location>
        <begin position="43"/>
        <end position="66"/>
    </location>
</feature>
<dbReference type="AlphaFoldDB" id="A0A0G0PZY8"/>
<name>A0A0G0PZY8_9BACT</name>
<reference evidence="2 3" key="1">
    <citation type="journal article" date="2015" name="Nature">
        <title>rRNA introns, odd ribosomes, and small enigmatic genomes across a large radiation of phyla.</title>
        <authorList>
            <person name="Brown C.T."/>
            <person name="Hug L.A."/>
            <person name="Thomas B.C."/>
            <person name="Sharon I."/>
            <person name="Castelle C.J."/>
            <person name="Singh A."/>
            <person name="Wilkins M.J."/>
            <person name="Williams K.H."/>
            <person name="Banfield J.F."/>
        </authorList>
    </citation>
    <scope>NUCLEOTIDE SEQUENCE [LARGE SCALE GENOMIC DNA]</scope>
</reference>
<evidence type="ECO:0000256" key="1">
    <source>
        <dbReference type="SAM" id="MobiDB-lite"/>
    </source>
</evidence>
<protein>
    <submittedName>
        <fullName evidence="2">Uncharacterized protein</fullName>
    </submittedName>
</protein>